<feature type="active site" evidence="13">
    <location>
        <position position="66"/>
    </location>
</feature>
<dbReference type="NCBIfam" id="NF000711">
    <property type="entry name" value="PRK00039.2-1"/>
    <property type="match status" value="1"/>
</dbReference>
<evidence type="ECO:0000256" key="9">
    <source>
        <dbReference type="ARBA" id="ARBA00023125"/>
    </source>
</evidence>
<comment type="cofactor">
    <cofactor evidence="13">
        <name>Mg(2+)</name>
        <dbReference type="ChEBI" id="CHEBI:18420"/>
    </cofactor>
    <text evidence="13">Binds 2 Mg(2+) ion per subunit.</text>
</comment>
<evidence type="ECO:0000256" key="13">
    <source>
        <dbReference type="HAMAP-Rule" id="MF_00034"/>
    </source>
</evidence>
<keyword evidence="7 13" id="KW-0378">Hydrolase</keyword>
<comment type="caution">
    <text evidence="15">The sequence shown here is derived from an EMBL/GenBank/DDBJ whole genome shotgun (WGS) entry which is preliminary data.</text>
</comment>
<name>A0A0G0QKK9_9BACT</name>
<evidence type="ECO:0000256" key="1">
    <source>
        <dbReference type="ARBA" id="ARBA00009518"/>
    </source>
</evidence>
<keyword evidence="5 13" id="KW-0255">Endonuclease</keyword>
<comment type="function">
    <text evidence="13">The RuvA-RuvB-RuvC complex processes Holliday junction (HJ) DNA during genetic recombination and DNA repair. Endonuclease that resolves HJ intermediates. Cleaves cruciform DNA by making single-stranded nicks across the HJ at symmetrical positions within the homologous arms, yielding a 5'-phosphate and a 3'-hydroxyl group; requires a central core of homology in the junction. The consensus cleavage sequence is 5'-(A/T)TT(C/G)-3'. Cleavage occurs on the 3'-side of the TT dinucleotide at the point of strand exchange. HJ branch migration catalyzed by RuvA-RuvB allows RuvC to scan DNA until it finds its consensus sequence, where it cleaves and resolves the cruciform DNA.</text>
</comment>
<protein>
    <recommendedName>
        <fullName evidence="13 14">Crossover junction endodeoxyribonuclease RuvC</fullName>
        <ecNumber evidence="13 14">3.1.21.10</ecNumber>
    </recommendedName>
    <alternativeName>
        <fullName evidence="13">Holliday junction nuclease RuvC</fullName>
    </alternativeName>
    <alternativeName>
        <fullName evidence="13">Holliday junction resolvase RuvC</fullName>
    </alternativeName>
</protein>
<keyword evidence="6 13" id="KW-0227">DNA damage</keyword>
<feature type="binding site" evidence="13">
    <location>
        <position position="66"/>
    </location>
    <ligand>
        <name>Mg(2+)</name>
        <dbReference type="ChEBI" id="CHEBI:18420"/>
        <label>2</label>
    </ligand>
</feature>
<dbReference type="PANTHER" id="PTHR30194">
    <property type="entry name" value="CROSSOVER JUNCTION ENDODEOXYRIBONUCLEASE RUVC"/>
    <property type="match status" value="1"/>
</dbReference>
<dbReference type="InterPro" id="IPR020563">
    <property type="entry name" value="X-over_junc_endoDNase_Mg_BS"/>
</dbReference>
<dbReference type="AlphaFoldDB" id="A0A0G0QKK9"/>
<dbReference type="GO" id="GO:0005737">
    <property type="term" value="C:cytoplasm"/>
    <property type="evidence" value="ECO:0007669"/>
    <property type="project" value="UniProtKB-SubCell"/>
</dbReference>
<feature type="active site" evidence="13">
    <location>
        <position position="139"/>
    </location>
</feature>
<evidence type="ECO:0000256" key="11">
    <source>
        <dbReference type="ARBA" id="ARBA00023204"/>
    </source>
</evidence>
<dbReference type="Gene3D" id="3.30.420.10">
    <property type="entry name" value="Ribonuclease H-like superfamily/Ribonuclease H"/>
    <property type="match status" value="1"/>
</dbReference>
<sequence>MRIIGIDPGTTRIGFGIVDYENSKFSPVKFGIIKNLKKDNSYSLVLAEKEILKLVKEYKPTLAGIEKLFFFNNQRTVMAVSEMRGVLLLALTKAGLPIVEPTPLQVKQGLSGYGKADKTQVQKMVRMLLGIQEEIRPDDAADALAIAICVANNYTPIIK</sequence>
<dbReference type="EC" id="3.1.21.10" evidence="13 14"/>
<keyword evidence="2 13" id="KW-0963">Cytoplasm</keyword>
<dbReference type="PATRIC" id="fig|1619033.3.peg.493"/>
<evidence type="ECO:0000256" key="14">
    <source>
        <dbReference type="NCBIfam" id="TIGR00228"/>
    </source>
</evidence>
<evidence type="ECO:0000256" key="3">
    <source>
        <dbReference type="ARBA" id="ARBA00022722"/>
    </source>
</evidence>
<dbReference type="GO" id="GO:0006281">
    <property type="term" value="P:DNA repair"/>
    <property type="evidence" value="ECO:0007669"/>
    <property type="project" value="UniProtKB-UniRule"/>
</dbReference>
<dbReference type="CDD" id="cd16962">
    <property type="entry name" value="RuvC"/>
    <property type="match status" value="1"/>
</dbReference>
<evidence type="ECO:0000256" key="12">
    <source>
        <dbReference type="ARBA" id="ARBA00029354"/>
    </source>
</evidence>
<feature type="binding site" evidence="13">
    <location>
        <position position="139"/>
    </location>
    <ligand>
        <name>Mg(2+)</name>
        <dbReference type="ChEBI" id="CHEBI:18420"/>
        <label>1</label>
    </ligand>
</feature>
<dbReference type="EMBL" id="LBXZ01000006">
    <property type="protein sequence ID" value="KKR40633.1"/>
    <property type="molecule type" value="Genomic_DNA"/>
</dbReference>
<comment type="subcellular location">
    <subcellularLocation>
        <location evidence="13">Cytoplasm</location>
    </subcellularLocation>
</comment>
<dbReference type="GO" id="GO:0000287">
    <property type="term" value="F:magnesium ion binding"/>
    <property type="evidence" value="ECO:0007669"/>
    <property type="project" value="UniProtKB-UniRule"/>
</dbReference>
<dbReference type="PANTHER" id="PTHR30194:SF3">
    <property type="entry name" value="CROSSOVER JUNCTION ENDODEOXYRIBONUCLEASE RUVC"/>
    <property type="match status" value="1"/>
</dbReference>
<dbReference type="FunFam" id="3.30.420.10:FF:000002">
    <property type="entry name" value="Crossover junction endodeoxyribonuclease RuvC"/>
    <property type="match status" value="1"/>
</dbReference>
<evidence type="ECO:0000256" key="6">
    <source>
        <dbReference type="ARBA" id="ARBA00022763"/>
    </source>
</evidence>
<evidence type="ECO:0000256" key="8">
    <source>
        <dbReference type="ARBA" id="ARBA00022842"/>
    </source>
</evidence>
<dbReference type="NCBIfam" id="TIGR00228">
    <property type="entry name" value="ruvC"/>
    <property type="match status" value="1"/>
</dbReference>
<reference evidence="15 16" key="1">
    <citation type="journal article" date="2015" name="Nature">
        <title>rRNA introns, odd ribosomes, and small enigmatic genomes across a large radiation of phyla.</title>
        <authorList>
            <person name="Brown C.T."/>
            <person name="Hug L.A."/>
            <person name="Thomas B.C."/>
            <person name="Sharon I."/>
            <person name="Castelle C.J."/>
            <person name="Singh A."/>
            <person name="Wilkins M.J."/>
            <person name="Williams K.H."/>
            <person name="Banfield J.F."/>
        </authorList>
    </citation>
    <scope>NUCLEOTIDE SEQUENCE [LARGE SCALE GENOMIC DNA]</scope>
</reference>
<keyword evidence="11 13" id="KW-0234">DNA repair</keyword>
<evidence type="ECO:0000256" key="2">
    <source>
        <dbReference type="ARBA" id="ARBA00022490"/>
    </source>
</evidence>
<dbReference type="PROSITE" id="PS01321">
    <property type="entry name" value="RUVC"/>
    <property type="match status" value="1"/>
</dbReference>
<dbReference type="Pfam" id="PF02075">
    <property type="entry name" value="RuvC"/>
    <property type="match status" value="1"/>
</dbReference>
<dbReference type="HAMAP" id="MF_00034">
    <property type="entry name" value="RuvC"/>
    <property type="match status" value="1"/>
</dbReference>
<accession>A0A0G0QKK9</accession>
<keyword evidence="10 13" id="KW-0233">DNA recombination</keyword>
<evidence type="ECO:0000256" key="10">
    <source>
        <dbReference type="ARBA" id="ARBA00023172"/>
    </source>
</evidence>
<evidence type="ECO:0000256" key="4">
    <source>
        <dbReference type="ARBA" id="ARBA00022723"/>
    </source>
</evidence>
<dbReference type="GO" id="GO:0048476">
    <property type="term" value="C:Holliday junction resolvase complex"/>
    <property type="evidence" value="ECO:0007669"/>
    <property type="project" value="UniProtKB-UniRule"/>
</dbReference>
<keyword evidence="9 13" id="KW-0238">DNA-binding</keyword>
<gene>
    <name evidence="13" type="primary">ruvC</name>
    <name evidence="15" type="ORF">UT75_C0006G0012</name>
</gene>
<evidence type="ECO:0000313" key="15">
    <source>
        <dbReference type="EMBL" id="KKR40633.1"/>
    </source>
</evidence>
<dbReference type="GO" id="GO:0006310">
    <property type="term" value="P:DNA recombination"/>
    <property type="evidence" value="ECO:0007669"/>
    <property type="project" value="UniProtKB-UniRule"/>
</dbReference>
<dbReference type="Proteomes" id="UP000034072">
    <property type="component" value="Unassembled WGS sequence"/>
</dbReference>
<dbReference type="InterPro" id="IPR002176">
    <property type="entry name" value="X-over_junc_endoDNase_RuvC"/>
</dbReference>
<evidence type="ECO:0000256" key="5">
    <source>
        <dbReference type="ARBA" id="ARBA00022759"/>
    </source>
</evidence>
<comment type="similarity">
    <text evidence="1 13">Belongs to the RuvC family.</text>
</comment>
<organism evidence="15 16">
    <name type="scientific">Candidatus Yanofskybacteria bacterium GW2011_GWE2_40_11</name>
    <dbReference type="NCBI Taxonomy" id="1619033"/>
    <lineage>
        <taxon>Bacteria</taxon>
        <taxon>Candidatus Yanofskyibacteriota</taxon>
    </lineage>
</organism>
<proteinExistence type="inferred from homology"/>
<dbReference type="InterPro" id="IPR012337">
    <property type="entry name" value="RNaseH-like_sf"/>
</dbReference>
<dbReference type="SUPFAM" id="SSF53098">
    <property type="entry name" value="Ribonuclease H-like"/>
    <property type="match status" value="1"/>
</dbReference>
<comment type="catalytic activity">
    <reaction evidence="12 13">
        <text>Endonucleolytic cleavage at a junction such as a reciprocal single-stranded crossover between two homologous DNA duplexes (Holliday junction).</text>
        <dbReference type="EC" id="3.1.21.10"/>
    </reaction>
</comment>
<keyword evidence="8 13" id="KW-0460">Magnesium</keyword>
<feature type="binding site" evidence="13">
    <location>
        <position position="7"/>
    </location>
    <ligand>
        <name>Mg(2+)</name>
        <dbReference type="ChEBI" id="CHEBI:18420"/>
        <label>1</label>
    </ligand>
</feature>
<dbReference type="GO" id="GO:0003677">
    <property type="term" value="F:DNA binding"/>
    <property type="evidence" value="ECO:0007669"/>
    <property type="project" value="UniProtKB-KW"/>
</dbReference>
<keyword evidence="4 13" id="KW-0479">Metal-binding</keyword>
<evidence type="ECO:0000256" key="7">
    <source>
        <dbReference type="ARBA" id="ARBA00022801"/>
    </source>
</evidence>
<evidence type="ECO:0000313" key="16">
    <source>
        <dbReference type="Proteomes" id="UP000034072"/>
    </source>
</evidence>
<feature type="active site" evidence="13">
    <location>
        <position position="7"/>
    </location>
</feature>
<keyword evidence="3 13" id="KW-0540">Nuclease</keyword>
<dbReference type="PRINTS" id="PR00696">
    <property type="entry name" value="RSOLVASERUVC"/>
</dbReference>
<comment type="subunit">
    <text evidence="13">Homodimer which binds Holliday junction (HJ) DNA. The HJ becomes 2-fold symmetrical on binding to RuvC with unstacked arms; it has a different conformation from HJ DNA in complex with RuvA. In the full resolvosome a probable DNA-RuvA(4)-RuvB(12)-RuvC(2) complex forms which resolves the HJ.</text>
</comment>
<dbReference type="GO" id="GO:0008821">
    <property type="term" value="F:crossover junction DNA endonuclease activity"/>
    <property type="evidence" value="ECO:0007669"/>
    <property type="project" value="UniProtKB-UniRule"/>
</dbReference>
<dbReference type="InterPro" id="IPR036397">
    <property type="entry name" value="RNaseH_sf"/>
</dbReference>